<evidence type="ECO:0000259" key="6">
    <source>
        <dbReference type="Pfam" id="PF08548"/>
    </source>
</evidence>
<gene>
    <name evidence="7" type="ORF">P409_35380</name>
</gene>
<protein>
    <recommendedName>
        <fullName evidence="6">Peptidase M10 serralysin C-terminal domain-containing protein</fullName>
    </recommendedName>
</protein>
<dbReference type="Proteomes" id="UP000029995">
    <property type="component" value="Unassembled WGS sequence"/>
</dbReference>
<dbReference type="PANTHER" id="PTHR38340:SF1">
    <property type="entry name" value="S-LAYER PROTEIN"/>
    <property type="match status" value="1"/>
</dbReference>
<evidence type="ECO:0000313" key="8">
    <source>
        <dbReference type="Proteomes" id="UP000029995"/>
    </source>
</evidence>
<feature type="domain" description="Peptidase M10 serralysin C-terminal" evidence="6">
    <location>
        <begin position="17"/>
        <end position="199"/>
    </location>
</feature>
<dbReference type="InterPro" id="IPR011049">
    <property type="entry name" value="Serralysin-like_metalloprot_C"/>
</dbReference>
<dbReference type="InterPro" id="IPR013858">
    <property type="entry name" value="Peptidase_M10B_C"/>
</dbReference>
<comment type="cofactor">
    <cofactor evidence="1">
        <name>Ca(2+)</name>
        <dbReference type="ChEBI" id="CHEBI:29108"/>
    </cofactor>
</comment>
<dbReference type="PANTHER" id="PTHR38340">
    <property type="entry name" value="S-LAYER PROTEIN"/>
    <property type="match status" value="1"/>
</dbReference>
<dbReference type="NCBIfam" id="TIGR03661">
    <property type="entry name" value="T1SS_VCA0849"/>
    <property type="match status" value="1"/>
</dbReference>
<dbReference type="PROSITE" id="PS00330">
    <property type="entry name" value="HEMOLYSIN_CALCIUM"/>
    <property type="match status" value="1"/>
</dbReference>
<dbReference type="GO" id="GO:0005615">
    <property type="term" value="C:extracellular space"/>
    <property type="evidence" value="ECO:0007669"/>
    <property type="project" value="InterPro"/>
</dbReference>
<dbReference type="InterPro" id="IPR019960">
    <property type="entry name" value="T1SS_VCA0849"/>
</dbReference>
<keyword evidence="3" id="KW-0964">Secreted</keyword>
<evidence type="ECO:0000256" key="2">
    <source>
        <dbReference type="ARBA" id="ARBA00004613"/>
    </source>
</evidence>
<evidence type="ECO:0000256" key="3">
    <source>
        <dbReference type="ARBA" id="ARBA00022525"/>
    </source>
</evidence>
<dbReference type="Pfam" id="PF00353">
    <property type="entry name" value="HemolysinCabind"/>
    <property type="match status" value="1"/>
</dbReference>
<dbReference type="SUPFAM" id="SSF51120">
    <property type="entry name" value="beta-Roll"/>
    <property type="match status" value="1"/>
</dbReference>
<dbReference type="Pfam" id="PF08548">
    <property type="entry name" value="Peptidase_M10_C"/>
    <property type="match status" value="1"/>
</dbReference>
<dbReference type="AlphaFoldDB" id="A0A0A0CW50"/>
<feature type="non-terminal residue" evidence="7">
    <location>
        <position position="1"/>
    </location>
</feature>
<evidence type="ECO:0000256" key="4">
    <source>
        <dbReference type="ARBA" id="ARBA00022737"/>
    </source>
</evidence>
<dbReference type="InterPro" id="IPR050557">
    <property type="entry name" value="RTX_toxin/Mannuronan_C5-epim"/>
</dbReference>
<keyword evidence="4" id="KW-0677">Repeat</keyword>
<proteinExistence type="predicted"/>
<name>A0A0A0CW50_9PROT</name>
<feature type="region of interest" description="Disordered" evidence="5">
    <location>
        <begin position="1"/>
        <end position="20"/>
    </location>
</feature>
<dbReference type="EMBL" id="JANX01001092">
    <property type="protein sequence ID" value="KGM30054.1"/>
    <property type="molecule type" value="Genomic_DNA"/>
</dbReference>
<comment type="subcellular location">
    <subcellularLocation>
        <location evidence="2">Secreted</location>
    </subcellularLocation>
</comment>
<comment type="caution">
    <text evidence="7">The sequence shown here is derived from an EMBL/GenBank/DDBJ whole genome shotgun (WGS) entry which is preliminary data.</text>
</comment>
<evidence type="ECO:0000313" key="7">
    <source>
        <dbReference type="EMBL" id="KGM30054.1"/>
    </source>
</evidence>
<organism evidence="7 8">
    <name type="scientific">Inquilinus limosus MP06</name>
    <dbReference type="NCBI Taxonomy" id="1398085"/>
    <lineage>
        <taxon>Bacteria</taxon>
        <taxon>Pseudomonadati</taxon>
        <taxon>Pseudomonadota</taxon>
        <taxon>Alphaproteobacteria</taxon>
        <taxon>Rhodospirillales</taxon>
        <taxon>Rhodospirillaceae</taxon>
        <taxon>Inquilinus</taxon>
    </lineage>
</organism>
<dbReference type="GO" id="GO:0005509">
    <property type="term" value="F:calcium ion binding"/>
    <property type="evidence" value="ECO:0007669"/>
    <property type="project" value="InterPro"/>
</dbReference>
<dbReference type="InterPro" id="IPR018511">
    <property type="entry name" value="Hemolysin-typ_Ca-bd_CS"/>
</dbReference>
<evidence type="ECO:0000256" key="1">
    <source>
        <dbReference type="ARBA" id="ARBA00001913"/>
    </source>
</evidence>
<accession>A0A0A0CW50</accession>
<dbReference type="OrthoDB" id="7366341at2"/>
<dbReference type="PRINTS" id="PR00313">
    <property type="entry name" value="CABNDNGRPT"/>
</dbReference>
<dbReference type="InterPro" id="IPR001343">
    <property type="entry name" value="Hemolysn_Ca-bd"/>
</dbReference>
<sequence>DVLRGGAGADRLDGGEGADTASYHASSAAVSVDLSTGKGSGGDAQGDVLISIENLSGSSGNDRLTGNAGVNTLQGWNGNDVLTGAGGRDTLTGGAGADRFVYGGTAQSPVGAGADRITDFSHAQGDRIDLSAIDANAGAAGNQAFRFIGTGAYTRHAGELRYAASGEVTTIAGDINGDGTSDFHIVLSGRITLAAADFVL</sequence>
<evidence type="ECO:0000256" key="5">
    <source>
        <dbReference type="SAM" id="MobiDB-lite"/>
    </source>
</evidence>
<reference evidence="7 8" key="1">
    <citation type="submission" date="2014-01" db="EMBL/GenBank/DDBJ databases">
        <title>Genome sequence determination for a cystic fibrosis isolate, Inquilinus limosus.</title>
        <authorList>
            <person name="Pino M."/>
            <person name="Di Conza J."/>
            <person name="Gutkind G."/>
        </authorList>
    </citation>
    <scope>NUCLEOTIDE SEQUENCE [LARGE SCALE GENOMIC DNA]</scope>
    <source>
        <strain evidence="7 8">MP06</strain>
    </source>
</reference>
<dbReference type="Gene3D" id="2.150.10.10">
    <property type="entry name" value="Serralysin-like metalloprotease, C-terminal"/>
    <property type="match status" value="2"/>
</dbReference>
<dbReference type="RefSeq" id="WP_034849826.1">
    <property type="nucleotide sequence ID" value="NZ_JANX01001092.1"/>
</dbReference>